<dbReference type="PRINTS" id="PR00069">
    <property type="entry name" value="ALDKETRDTASE"/>
</dbReference>
<dbReference type="CDD" id="cd19132">
    <property type="entry name" value="AKR_AKR5D1_E1"/>
    <property type="match status" value="1"/>
</dbReference>
<evidence type="ECO:0000313" key="8">
    <source>
        <dbReference type="EMBL" id="SCF09940.1"/>
    </source>
</evidence>
<accession>A0A1C4XN46</accession>
<dbReference type="RefSeq" id="WP_088989103.1">
    <property type="nucleotide sequence ID" value="NZ_LT607409.1"/>
</dbReference>
<dbReference type="Gene3D" id="3.20.20.100">
    <property type="entry name" value="NADP-dependent oxidoreductase domain"/>
    <property type="match status" value="1"/>
</dbReference>
<dbReference type="PIRSF" id="PIRSF000097">
    <property type="entry name" value="AKR"/>
    <property type="match status" value="1"/>
</dbReference>
<dbReference type="EMBL" id="LT607409">
    <property type="protein sequence ID" value="SCF09940.1"/>
    <property type="molecule type" value="Genomic_DNA"/>
</dbReference>
<evidence type="ECO:0000256" key="2">
    <source>
        <dbReference type="ARBA" id="ARBA00022857"/>
    </source>
</evidence>
<dbReference type="InterPro" id="IPR036812">
    <property type="entry name" value="NAD(P)_OxRdtase_dom_sf"/>
</dbReference>
<dbReference type="InterPro" id="IPR023210">
    <property type="entry name" value="NADP_OxRdtase_dom"/>
</dbReference>
<dbReference type="SUPFAM" id="SSF51430">
    <property type="entry name" value="NAD(P)-linked oxidoreductase"/>
    <property type="match status" value="1"/>
</dbReference>
<keyword evidence="3" id="KW-0560">Oxidoreductase</keyword>
<dbReference type="Pfam" id="PF00248">
    <property type="entry name" value="Aldo_ket_red"/>
    <property type="match status" value="1"/>
</dbReference>
<dbReference type="eggNOG" id="COG0656">
    <property type="taxonomic scope" value="Bacteria"/>
</dbReference>
<evidence type="ECO:0000256" key="3">
    <source>
        <dbReference type="ARBA" id="ARBA00023002"/>
    </source>
</evidence>
<keyword evidence="9" id="KW-1185">Reference proteome</keyword>
<proteinExistence type="inferred from homology"/>
<dbReference type="GO" id="GO:0016616">
    <property type="term" value="F:oxidoreductase activity, acting on the CH-OH group of donors, NAD or NADP as acceptor"/>
    <property type="evidence" value="ECO:0007669"/>
    <property type="project" value="UniProtKB-ARBA"/>
</dbReference>
<feature type="binding site" evidence="5">
    <location>
        <position position="108"/>
    </location>
    <ligand>
        <name>substrate</name>
    </ligand>
</feature>
<protein>
    <submittedName>
        <fullName evidence="8">Aldo/keto reductase</fullName>
    </submittedName>
</protein>
<reference evidence="9" key="1">
    <citation type="submission" date="2016-06" db="EMBL/GenBank/DDBJ databases">
        <authorList>
            <person name="Varghese N."/>
            <person name="Submissions Spin"/>
        </authorList>
    </citation>
    <scope>NUCLEOTIDE SEQUENCE [LARGE SCALE GENOMIC DNA]</scope>
    <source>
        <strain evidence="9">DSM 45160</strain>
    </source>
</reference>
<gene>
    <name evidence="8" type="ORF">GA0070612_3787</name>
</gene>
<feature type="active site" description="Proton donor" evidence="4">
    <location>
        <position position="50"/>
    </location>
</feature>
<dbReference type="InterPro" id="IPR018170">
    <property type="entry name" value="Aldo/ket_reductase_CS"/>
</dbReference>
<dbReference type="AlphaFoldDB" id="A0A1C4XN46"/>
<evidence type="ECO:0000313" key="9">
    <source>
        <dbReference type="Proteomes" id="UP000198224"/>
    </source>
</evidence>
<evidence type="ECO:0000256" key="6">
    <source>
        <dbReference type="PIRSR" id="PIRSR000097-3"/>
    </source>
</evidence>
<keyword evidence="2" id="KW-0521">NADP</keyword>
<evidence type="ECO:0000256" key="5">
    <source>
        <dbReference type="PIRSR" id="PIRSR000097-2"/>
    </source>
</evidence>
<sequence>MTIPHLTAADGTALPAIGLGTYQLNGSAGVDAIGHAIRAGYRLLDSAVNYENEGAVGRAARSAGDVRDEVIVTSKLPGRHHRYDEALTTIEESVFRTGLDHVDLYLIHWPNPKEDLYVQAWRALIEARERGLVRHIGLSNFLPEHIERLVAETGVAPVVNQIEVHPYFPQQEALDYHREQGILVQGWSPLGHGNDLKRHPVIVEIANAHGVSPAQTILAWHVARQVIPLPKAASPQRQVENLDVFGITLTDAQVEAITALGRPDGRLSDQDPAVYEEF</sequence>
<feature type="site" description="Lowers pKa of active site Tyr" evidence="6">
    <location>
        <position position="75"/>
    </location>
</feature>
<evidence type="ECO:0000256" key="4">
    <source>
        <dbReference type="PIRSR" id="PIRSR000097-1"/>
    </source>
</evidence>
<evidence type="ECO:0000259" key="7">
    <source>
        <dbReference type="Pfam" id="PF00248"/>
    </source>
</evidence>
<feature type="domain" description="NADP-dependent oxidoreductase" evidence="7">
    <location>
        <begin position="17"/>
        <end position="260"/>
    </location>
</feature>
<dbReference type="PROSITE" id="PS00798">
    <property type="entry name" value="ALDOKETO_REDUCTASE_1"/>
    <property type="match status" value="1"/>
</dbReference>
<organism evidence="8 9">
    <name type="scientific">Micromonospora chokoriensis</name>
    <dbReference type="NCBI Taxonomy" id="356851"/>
    <lineage>
        <taxon>Bacteria</taxon>
        <taxon>Bacillati</taxon>
        <taxon>Actinomycetota</taxon>
        <taxon>Actinomycetes</taxon>
        <taxon>Micromonosporales</taxon>
        <taxon>Micromonosporaceae</taxon>
        <taxon>Micromonospora</taxon>
    </lineage>
</organism>
<evidence type="ECO:0000256" key="1">
    <source>
        <dbReference type="ARBA" id="ARBA00007905"/>
    </source>
</evidence>
<dbReference type="PANTHER" id="PTHR43827">
    <property type="entry name" value="2,5-DIKETO-D-GLUCONIC ACID REDUCTASE"/>
    <property type="match status" value="1"/>
</dbReference>
<dbReference type="InterPro" id="IPR020471">
    <property type="entry name" value="AKR"/>
</dbReference>
<dbReference type="Proteomes" id="UP000198224">
    <property type="component" value="Chromosome I"/>
</dbReference>
<dbReference type="FunFam" id="3.20.20.100:FF:000002">
    <property type="entry name" value="2,5-diketo-D-gluconic acid reductase A"/>
    <property type="match status" value="1"/>
</dbReference>
<dbReference type="PROSITE" id="PS00062">
    <property type="entry name" value="ALDOKETO_REDUCTASE_2"/>
    <property type="match status" value="1"/>
</dbReference>
<name>A0A1C4XN46_9ACTN</name>
<dbReference type="PANTHER" id="PTHR43827:SF3">
    <property type="entry name" value="NADP-DEPENDENT OXIDOREDUCTASE DOMAIN-CONTAINING PROTEIN"/>
    <property type="match status" value="1"/>
</dbReference>
<comment type="similarity">
    <text evidence="1">Belongs to the aldo/keto reductase family.</text>
</comment>